<gene>
    <name evidence="2" type="ORF">DF3PA_80028</name>
</gene>
<dbReference type="Pfam" id="PF06074">
    <property type="entry name" value="Portal_Mu"/>
    <property type="match status" value="1"/>
</dbReference>
<feature type="compositionally biased region" description="Low complexity" evidence="1">
    <location>
        <begin position="400"/>
        <end position="411"/>
    </location>
</feature>
<evidence type="ECO:0000313" key="2">
    <source>
        <dbReference type="EMBL" id="VUX47868.1"/>
    </source>
</evidence>
<organism evidence="2 3">
    <name type="scientific">Candidatus Defluviicoccus seviourii</name>
    <dbReference type="NCBI Taxonomy" id="2565273"/>
    <lineage>
        <taxon>Bacteria</taxon>
        <taxon>Pseudomonadati</taxon>
        <taxon>Pseudomonadota</taxon>
        <taxon>Alphaproteobacteria</taxon>
        <taxon>Rhodospirillales</taxon>
        <taxon>Rhodospirillaceae</taxon>
        <taxon>Defluviicoccus</taxon>
    </lineage>
</organism>
<comment type="caution">
    <text evidence="2">The sequence shown here is derived from an EMBL/GenBank/DDBJ whole genome shotgun (WGS) entry which is preliminary data.</text>
</comment>
<evidence type="ECO:0000313" key="3">
    <source>
        <dbReference type="Proteomes" id="UP000326641"/>
    </source>
</evidence>
<sequence>MAVIYGPDGNRLQLPRRPLLGETASARRDTGITGGWLGELIPRRDATLTAIGGQIQAYRALLQDDQVAACWQQRVMALTSTEWEVEPASDRRTDRTAAEALRAELDRLDFDRITRQMLLGVFYGLAVAEILWAPDGDRVAIADIRPRQVERFVFDVDGNLRLLTRGALRGELLPPAKFWCYTYGAEHADDPYGIGLAAALYWPVWLKRNAARMWAIALEKFAAPTVAGYHPPTALDPAIDTLLAACQAVALEQAVAIPEGCRIELIEAKRSSGGDFQAFCRHWDAAIAKVILSQTMTTDDGSSRAQAQVHADVRNEIIEADADLICQSFNTQVVTPWCQWNFPAAAPPRVWRNVEPPEDLAALAQRDKLLVEVGYRPTADRVAEVYGEGYERIEEGSGGLPATATDPTADLAEGDDEPITDRVDPLVDRLEAMTAPAIDQLIAQIRAALEDAGDDLAAVSERLLALYPELGIDGLADAIGQALVIARTDGEALLDGKAGA</sequence>
<dbReference type="Proteomes" id="UP000326641">
    <property type="component" value="Unassembled WGS sequence"/>
</dbReference>
<evidence type="ECO:0000256" key="1">
    <source>
        <dbReference type="SAM" id="MobiDB-lite"/>
    </source>
</evidence>
<dbReference type="InterPro" id="IPR009279">
    <property type="entry name" value="Portal_Mu"/>
</dbReference>
<proteinExistence type="predicted"/>
<accession>A0A564WIT3</accession>
<reference evidence="2" key="1">
    <citation type="submission" date="2018-11" db="EMBL/GenBank/DDBJ databases">
        <authorList>
            <person name="Onetto C."/>
        </authorList>
    </citation>
    <scope>NUCLEOTIDE SEQUENCE [LARGE SCALE GENOMIC DNA]</scope>
</reference>
<keyword evidence="3" id="KW-1185">Reference proteome</keyword>
<feature type="region of interest" description="Disordered" evidence="1">
    <location>
        <begin position="394"/>
        <end position="419"/>
    </location>
</feature>
<dbReference type="EMBL" id="UXAT02000053">
    <property type="protein sequence ID" value="VUX47868.1"/>
    <property type="molecule type" value="Genomic_DNA"/>
</dbReference>
<name>A0A564WIT3_9PROT</name>
<dbReference type="AlphaFoldDB" id="A0A564WIT3"/>
<protein>
    <submittedName>
        <fullName evidence="2">F, portal protein</fullName>
    </submittedName>
</protein>